<dbReference type="Pfam" id="PF00010">
    <property type="entry name" value="HLH"/>
    <property type="match status" value="1"/>
</dbReference>
<evidence type="ECO:0000313" key="4">
    <source>
        <dbReference type="RefSeq" id="XP_031550043.1"/>
    </source>
</evidence>
<dbReference type="InParanoid" id="A0A6P8H351"/>
<dbReference type="PROSITE" id="PS50888">
    <property type="entry name" value="BHLH"/>
    <property type="match status" value="1"/>
</dbReference>
<keyword evidence="3" id="KW-1185">Reference proteome</keyword>
<accession>A0A6P8H351</accession>
<feature type="compositionally biased region" description="Polar residues" evidence="1">
    <location>
        <begin position="1"/>
        <end position="11"/>
    </location>
</feature>
<dbReference type="OrthoDB" id="10055449at2759"/>
<protein>
    <submittedName>
        <fullName evidence="4">Heart- and neural crest derivatives-expressed protein 2-like</fullName>
    </submittedName>
</protein>
<dbReference type="GO" id="GO:0046983">
    <property type="term" value="F:protein dimerization activity"/>
    <property type="evidence" value="ECO:0007669"/>
    <property type="project" value="InterPro"/>
</dbReference>
<dbReference type="GO" id="GO:0000977">
    <property type="term" value="F:RNA polymerase II transcription regulatory region sequence-specific DNA binding"/>
    <property type="evidence" value="ECO:0007669"/>
    <property type="project" value="TreeGrafter"/>
</dbReference>
<dbReference type="RefSeq" id="XP_031550043.1">
    <property type="nucleotide sequence ID" value="XM_031694183.1"/>
</dbReference>
<dbReference type="Gene3D" id="4.10.280.10">
    <property type="entry name" value="Helix-loop-helix DNA-binding domain"/>
    <property type="match status" value="1"/>
</dbReference>
<proteinExistence type="predicted"/>
<dbReference type="InterPro" id="IPR050283">
    <property type="entry name" value="E-box_TF_Regulators"/>
</dbReference>
<gene>
    <name evidence="4" type="primary">LOC116287498</name>
</gene>
<organism evidence="3 4">
    <name type="scientific">Actinia tenebrosa</name>
    <name type="common">Australian red waratah sea anemone</name>
    <dbReference type="NCBI Taxonomy" id="6105"/>
    <lineage>
        <taxon>Eukaryota</taxon>
        <taxon>Metazoa</taxon>
        <taxon>Cnidaria</taxon>
        <taxon>Anthozoa</taxon>
        <taxon>Hexacorallia</taxon>
        <taxon>Actiniaria</taxon>
        <taxon>Actiniidae</taxon>
        <taxon>Actinia</taxon>
    </lineage>
</organism>
<sequence>MSHQENQSPSESVEDKKQQVLFVNDSPGETDFIQANNRKRKAKTTKPATSKKERRRTQNINAAFAELRKHIPNVPSDTKLSKIKTLKLAMSYIHHLEFQLEGEEQGERDNGLPVIVEVRSEASLPTTPTEDVQFDPARSPDCLSSYEESDDAQRYSRRSSRTGWPQHVWALELVHGKKIPTERKALQQVAG</sequence>
<evidence type="ECO:0000256" key="1">
    <source>
        <dbReference type="SAM" id="MobiDB-lite"/>
    </source>
</evidence>
<dbReference type="SUPFAM" id="SSF47459">
    <property type="entry name" value="HLH, helix-loop-helix DNA-binding domain"/>
    <property type="match status" value="1"/>
</dbReference>
<dbReference type="KEGG" id="aten:116287498"/>
<dbReference type="GeneID" id="116287498"/>
<dbReference type="AlphaFoldDB" id="A0A6P8H351"/>
<feature type="region of interest" description="Disordered" evidence="1">
    <location>
        <begin position="1"/>
        <end position="57"/>
    </location>
</feature>
<dbReference type="SMART" id="SM00353">
    <property type="entry name" value="HLH"/>
    <property type="match status" value="1"/>
</dbReference>
<evidence type="ECO:0000313" key="3">
    <source>
        <dbReference type="Proteomes" id="UP000515163"/>
    </source>
</evidence>
<dbReference type="PANTHER" id="PTHR23349:SF68">
    <property type="entry name" value="FI14601P"/>
    <property type="match status" value="1"/>
</dbReference>
<reference evidence="4" key="1">
    <citation type="submission" date="2025-08" db="UniProtKB">
        <authorList>
            <consortium name="RefSeq"/>
        </authorList>
    </citation>
    <scope>IDENTIFICATION</scope>
    <source>
        <tissue evidence="4">Tentacle</tissue>
    </source>
</reference>
<evidence type="ECO:0000259" key="2">
    <source>
        <dbReference type="PROSITE" id="PS50888"/>
    </source>
</evidence>
<feature type="region of interest" description="Disordered" evidence="1">
    <location>
        <begin position="121"/>
        <end position="162"/>
    </location>
</feature>
<dbReference type="InterPro" id="IPR036638">
    <property type="entry name" value="HLH_DNA-bd_sf"/>
</dbReference>
<feature type="domain" description="BHLH" evidence="2">
    <location>
        <begin position="44"/>
        <end position="96"/>
    </location>
</feature>
<name>A0A6P8H351_ACTTE</name>
<dbReference type="PANTHER" id="PTHR23349">
    <property type="entry name" value="BASIC HELIX-LOOP-HELIX TRANSCRIPTION FACTOR, TWIST"/>
    <property type="match status" value="1"/>
</dbReference>
<dbReference type="GO" id="GO:0032502">
    <property type="term" value="P:developmental process"/>
    <property type="evidence" value="ECO:0007669"/>
    <property type="project" value="TreeGrafter"/>
</dbReference>
<dbReference type="GO" id="GO:0000981">
    <property type="term" value="F:DNA-binding transcription factor activity, RNA polymerase II-specific"/>
    <property type="evidence" value="ECO:0007669"/>
    <property type="project" value="TreeGrafter"/>
</dbReference>
<dbReference type="InterPro" id="IPR011598">
    <property type="entry name" value="bHLH_dom"/>
</dbReference>
<dbReference type="Proteomes" id="UP000515163">
    <property type="component" value="Unplaced"/>
</dbReference>